<dbReference type="EMBL" id="BAABIB010000104">
    <property type="protein sequence ID" value="GAA5172937.1"/>
    <property type="molecule type" value="Genomic_DNA"/>
</dbReference>
<comment type="caution">
    <text evidence="1">The sequence shown here is derived from an EMBL/GenBank/DDBJ whole genome shotgun (WGS) entry which is preliminary data.</text>
</comment>
<reference evidence="2" key="1">
    <citation type="journal article" date="2019" name="Int. J. Syst. Evol. Microbiol.">
        <title>The Global Catalogue of Microorganisms (GCM) 10K type strain sequencing project: providing services to taxonomists for standard genome sequencing and annotation.</title>
        <authorList>
            <consortium name="The Broad Institute Genomics Platform"/>
            <consortium name="The Broad Institute Genome Sequencing Center for Infectious Disease"/>
            <person name="Wu L."/>
            <person name="Ma J."/>
        </authorList>
    </citation>
    <scope>NUCLEOTIDE SEQUENCE [LARGE SCALE GENOMIC DNA]</scope>
    <source>
        <strain evidence="2">JCM 18054</strain>
    </source>
</reference>
<proteinExistence type="predicted"/>
<dbReference type="RefSeq" id="WP_346055343.1">
    <property type="nucleotide sequence ID" value="NZ_BAABIB010000104.1"/>
</dbReference>
<evidence type="ECO:0000313" key="1">
    <source>
        <dbReference type="EMBL" id="GAA5172937.1"/>
    </source>
</evidence>
<dbReference type="Proteomes" id="UP001500192">
    <property type="component" value="Unassembled WGS sequence"/>
</dbReference>
<evidence type="ECO:0000313" key="2">
    <source>
        <dbReference type="Proteomes" id="UP001500192"/>
    </source>
</evidence>
<accession>A0ABP9R890</accession>
<keyword evidence="2" id="KW-1185">Reference proteome</keyword>
<name>A0ABP9R890_9PSEU</name>
<organism evidence="1 2">
    <name type="scientific">Amycolatopsis dongchuanensis</name>
    <dbReference type="NCBI Taxonomy" id="1070866"/>
    <lineage>
        <taxon>Bacteria</taxon>
        <taxon>Bacillati</taxon>
        <taxon>Actinomycetota</taxon>
        <taxon>Actinomycetes</taxon>
        <taxon>Pseudonocardiales</taxon>
        <taxon>Pseudonocardiaceae</taxon>
        <taxon>Amycolatopsis</taxon>
    </lineage>
</organism>
<gene>
    <name evidence="1" type="ORF">GCM10023214_55040</name>
</gene>
<sequence length="116" mass="13057">MFLDWLKGPYRPPTRYQDPELSARLSFAGFMTVDEVIRLLESEISTRREEITRYRDRNLARDPALPFDHTPGNFVGTWEHETGAAGNGRARRGVRDVAAAVAGRGGFGCPARHPWS</sequence>
<protein>
    <submittedName>
        <fullName evidence="1">Uncharacterized protein</fullName>
    </submittedName>
</protein>